<comment type="caution">
    <text evidence="4">The sequence shown here is derived from an EMBL/GenBank/DDBJ whole genome shotgun (WGS) entry which is preliminary data.</text>
</comment>
<dbReference type="InterPro" id="IPR000182">
    <property type="entry name" value="GNAT_dom"/>
</dbReference>
<dbReference type="InterPro" id="IPR016181">
    <property type="entry name" value="Acyl_CoA_acyltransferase"/>
</dbReference>
<dbReference type="PANTHER" id="PTHR43877">
    <property type="entry name" value="AMINOALKYLPHOSPHONATE N-ACETYLTRANSFERASE-RELATED-RELATED"/>
    <property type="match status" value="1"/>
</dbReference>
<protein>
    <submittedName>
        <fullName evidence="4">GNAT family N-acetyltransferase</fullName>
    </submittedName>
</protein>
<evidence type="ECO:0000313" key="4">
    <source>
        <dbReference type="EMBL" id="MBK0331172.1"/>
    </source>
</evidence>
<dbReference type="Gene3D" id="3.40.630.30">
    <property type="match status" value="1"/>
</dbReference>
<dbReference type="CDD" id="cd04301">
    <property type="entry name" value="NAT_SF"/>
    <property type="match status" value="1"/>
</dbReference>
<feature type="domain" description="N-acetyltransferase" evidence="3">
    <location>
        <begin position="1"/>
        <end position="161"/>
    </location>
</feature>
<evidence type="ECO:0000256" key="2">
    <source>
        <dbReference type="ARBA" id="ARBA00023315"/>
    </source>
</evidence>
<dbReference type="SUPFAM" id="SSF55729">
    <property type="entry name" value="Acyl-CoA N-acyltransferases (Nat)"/>
    <property type="match status" value="1"/>
</dbReference>
<keyword evidence="2" id="KW-0012">Acyltransferase</keyword>
<keyword evidence="5" id="KW-1185">Reference proteome</keyword>
<accession>A0ABS1B932</accession>
<evidence type="ECO:0000256" key="1">
    <source>
        <dbReference type="ARBA" id="ARBA00022679"/>
    </source>
</evidence>
<dbReference type="EMBL" id="JAEDAJ010000003">
    <property type="protein sequence ID" value="MBK0331172.1"/>
    <property type="molecule type" value="Genomic_DNA"/>
</dbReference>
<dbReference type="Proteomes" id="UP000612352">
    <property type="component" value="Unassembled WGS sequence"/>
</dbReference>
<name>A0ABS1B932_9MICO</name>
<keyword evidence="1" id="KW-0808">Transferase</keyword>
<reference evidence="4 5" key="1">
    <citation type="submission" date="2020-12" db="EMBL/GenBank/DDBJ databases">
        <title>Brachybacterium sp. MASK1Z-5, whole genome shotgun sequence.</title>
        <authorList>
            <person name="Tuo L."/>
        </authorList>
    </citation>
    <scope>NUCLEOTIDE SEQUENCE [LARGE SCALE GENOMIC DNA]</scope>
    <source>
        <strain evidence="4 5">MASK1Z-5</strain>
    </source>
</reference>
<evidence type="ECO:0000313" key="5">
    <source>
        <dbReference type="Proteomes" id="UP000612352"/>
    </source>
</evidence>
<dbReference type="PROSITE" id="PS51186">
    <property type="entry name" value="GNAT"/>
    <property type="match status" value="1"/>
</dbReference>
<sequence>MRLRIATLEDALPIAELELRLFPEDAWTFDMVREEIAHPSRRFVIVERGSGPPSGGSADEPDAPGEIVGYAGVMLLGDSADLHTIGTTLPGRGIGRALLDWSLRATREGGARALVLEVREDNARARSVYEAAGFQDIGRRPGYYPGPHGPVDARVMIREVAGD</sequence>
<organism evidence="4 5">
    <name type="scientific">Brachybacterium halotolerans</name>
    <dbReference type="NCBI Taxonomy" id="2795215"/>
    <lineage>
        <taxon>Bacteria</taxon>
        <taxon>Bacillati</taxon>
        <taxon>Actinomycetota</taxon>
        <taxon>Actinomycetes</taxon>
        <taxon>Micrococcales</taxon>
        <taxon>Dermabacteraceae</taxon>
        <taxon>Brachybacterium</taxon>
    </lineage>
</organism>
<dbReference type="Pfam" id="PF00583">
    <property type="entry name" value="Acetyltransf_1"/>
    <property type="match status" value="1"/>
</dbReference>
<dbReference type="InterPro" id="IPR050832">
    <property type="entry name" value="Bact_Acetyltransf"/>
</dbReference>
<evidence type="ECO:0000259" key="3">
    <source>
        <dbReference type="PROSITE" id="PS51186"/>
    </source>
</evidence>
<gene>
    <name evidence="4" type="ORF">I8D64_07115</name>
</gene>
<proteinExistence type="predicted"/>